<dbReference type="EMBL" id="VDEP01000439">
    <property type="protein sequence ID" value="KAA1082036.1"/>
    <property type="molecule type" value="Genomic_DNA"/>
</dbReference>
<evidence type="ECO:0000256" key="7">
    <source>
        <dbReference type="SAM" id="MobiDB-lite"/>
    </source>
</evidence>
<accession>A0A5B0N0J7</accession>
<evidence type="ECO:0000256" key="4">
    <source>
        <dbReference type="ARBA" id="ARBA00022842"/>
    </source>
</evidence>
<evidence type="ECO:0000256" key="6">
    <source>
        <dbReference type="ARBA" id="ARBA00023136"/>
    </source>
</evidence>
<gene>
    <name evidence="9" type="ORF">PGTUg99_004519</name>
</gene>
<dbReference type="AlphaFoldDB" id="A0A5B0N0J7"/>
<organism evidence="9 10">
    <name type="scientific">Puccinia graminis f. sp. tritici</name>
    <dbReference type="NCBI Taxonomy" id="56615"/>
    <lineage>
        <taxon>Eukaryota</taxon>
        <taxon>Fungi</taxon>
        <taxon>Dikarya</taxon>
        <taxon>Basidiomycota</taxon>
        <taxon>Pucciniomycotina</taxon>
        <taxon>Pucciniomycetes</taxon>
        <taxon>Pucciniales</taxon>
        <taxon>Pucciniaceae</taxon>
        <taxon>Puccinia</taxon>
    </lineage>
</organism>
<dbReference type="GO" id="GO:0005886">
    <property type="term" value="C:plasma membrane"/>
    <property type="evidence" value="ECO:0007669"/>
    <property type="project" value="TreeGrafter"/>
</dbReference>
<dbReference type="GO" id="GO:0045332">
    <property type="term" value="P:phospholipid translocation"/>
    <property type="evidence" value="ECO:0007669"/>
    <property type="project" value="TreeGrafter"/>
</dbReference>
<dbReference type="Gene3D" id="3.40.50.1000">
    <property type="entry name" value="HAD superfamily/HAD-like"/>
    <property type="match status" value="1"/>
</dbReference>
<name>A0A5B0N0J7_PUCGR</name>
<dbReference type="PANTHER" id="PTHR24092:SF153">
    <property type="entry name" value="PHOSPHOLIPID-TRANSPORTING ATPASE"/>
    <property type="match status" value="1"/>
</dbReference>
<reference evidence="9 10" key="1">
    <citation type="submission" date="2019-05" db="EMBL/GenBank/DDBJ databases">
        <title>Emergence of the Ug99 lineage of the wheat stem rust pathogen through somatic hybridization.</title>
        <authorList>
            <person name="Li F."/>
            <person name="Upadhyaya N.M."/>
            <person name="Sperschneider J."/>
            <person name="Matny O."/>
            <person name="Nguyen-Phuc H."/>
            <person name="Mago R."/>
            <person name="Raley C."/>
            <person name="Miller M.E."/>
            <person name="Silverstein K.A.T."/>
            <person name="Henningsen E."/>
            <person name="Hirsch C.D."/>
            <person name="Visser B."/>
            <person name="Pretorius Z.A."/>
            <person name="Steffenson B.J."/>
            <person name="Schwessinger B."/>
            <person name="Dodds P.N."/>
            <person name="Figueroa M."/>
        </authorList>
    </citation>
    <scope>NUCLEOTIDE SEQUENCE [LARGE SCALE GENOMIC DNA]</scope>
    <source>
        <strain evidence="9 10">Ug99</strain>
    </source>
</reference>
<dbReference type="SUPFAM" id="SSF56784">
    <property type="entry name" value="HAD-like"/>
    <property type="match status" value="1"/>
</dbReference>
<dbReference type="InterPro" id="IPR023299">
    <property type="entry name" value="ATPase_P-typ_cyto_dom_N"/>
</dbReference>
<dbReference type="InterPro" id="IPR023214">
    <property type="entry name" value="HAD_sf"/>
</dbReference>
<dbReference type="InterPro" id="IPR036412">
    <property type="entry name" value="HAD-like_sf"/>
</dbReference>
<dbReference type="InterPro" id="IPR001757">
    <property type="entry name" value="P_typ_ATPase"/>
</dbReference>
<evidence type="ECO:0000256" key="1">
    <source>
        <dbReference type="ARBA" id="ARBA00004141"/>
    </source>
</evidence>
<dbReference type="InterPro" id="IPR032630">
    <property type="entry name" value="P_typ_ATPase_c"/>
</dbReference>
<dbReference type="GO" id="GO:0016887">
    <property type="term" value="F:ATP hydrolysis activity"/>
    <property type="evidence" value="ECO:0007669"/>
    <property type="project" value="InterPro"/>
</dbReference>
<dbReference type="GO" id="GO:0005524">
    <property type="term" value="F:ATP binding"/>
    <property type="evidence" value="ECO:0007669"/>
    <property type="project" value="InterPro"/>
</dbReference>
<dbReference type="Gene3D" id="3.40.1110.10">
    <property type="entry name" value="Calcium-transporting ATPase, cytoplasmic domain N"/>
    <property type="match status" value="1"/>
</dbReference>
<evidence type="ECO:0000313" key="10">
    <source>
        <dbReference type="Proteomes" id="UP000325313"/>
    </source>
</evidence>
<sequence length="287" mass="31391">MGCTPSRREGFGLRTLCLAYRKLEFSEVKAWSRKYAHACSQLGPDREKLIDKVQDDLERDLILLGATAIEDKLQELPPHHKPDVVLQSPAPTRASLPMSNPDDLASIVGEDNGRRAGGYGLVIDGGSLNYALEEPFTREALLELATRCAAVVCCRTSPKQKAEIVRLVKEGIGAQNLAIGDGANDVSMIQTADIRVGVSGEEGMQAVNSSDYAITKFRFLSKLLFVHGHWSYDRNSRITALSHVQSQGREEPLPASRLYNLLGLGAPGLFFSFFNGLNGLKPWAIPI</sequence>
<evidence type="ECO:0000256" key="2">
    <source>
        <dbReference type="ARBA" id="ARBA00022692"/>
    </source>
</evidence>
<dbReference type="NCBIfam" id="TIGR01494">
    <property type="entry name" value="ATPase_P-type"/>
    <property type="match status" value="1"/>
</dbReference>
<dbReference type="Proteomes" id="UP000325313">
    <property type="component" value="Unassembled WGS sequence"/>
</dbReference>
<protein>
    <recommendedName>
        <fullName evidence="8">P-type ATPase C-terminal domain-containing protein</fullName>
    </recommendedName>
</protein>
<evidence type="ECO:0000256" key="5">
    <source>
        <dbReference type="ARBA" id="ARBA00022989"/>
    </source>
</evidence>
<keyword evidence="3" id="KW-0479">Metal-binding</keyword>
<comment type="subcellular location">
    <subcellularLocation>
        <location evidence="1">Membrane</location>
        <topology evidence="1">Multi-pass membrane protein</topology>
    </subcellularLocation>
</comment>
<dbReference type="GO" id="GO:0046872">
    <property type="term" value="F:metal ion binding"/>
    <property type="evidence" value="ECO:0007669"/>
    <property type="project" value="UniProtKB-KW"/>
</dbReference>
<feature type="domain" description="P-type ATPase C-terminal" evidence="8">
    <location>
        <begin position="207"/>
        <end position="240"/>
    </location>
</feature>
<comment type="caution">
    <text evidence="9">The sequence shown here is derived from an EMBL/GenBank/DDBJ whole genome shotgun (WGS) entry which is preliminary data.</text>
</comment>
<keyword evidence="6" id="KW-0472">Membrane</keyword>
<evidence type="ECO:0000259" key="8">
    <source>
        <dbReference type="Pfam" id="PF16212"/>
    </source>
</evidence>
<proteinExistence type="predicted"/>
<evidence type="ECO:0000256" key="3">
    <source>
        <dbReference type="ARBA" id="ARBA00022723"/>
    </source>
</evidence>
<keyword evidence="4" id="KW-0460">Magnesium</keyword>
<dbReference type="GO" id="GO:0140326">
    <property type="term" value="F:ATPase-coupled intramembrane lipid transporter activity"/>
    <property type="evidence" value="ECO:0007669"/>
    <property type="project" value="TreeGrafter"/>
</dbReference>
<evidence type="ECO:0000313" key="9">
    <source>
        <dbReference type="EMBL" id="KAA1082036.1"/>
    </source>
</evidence>
<feature type="region of interest" description="Disordered" evidence="7">
    <location>
        <begin position="79"/>
        <end position="99"/>
    </location>
</feature>
<dbReference type="PANTHER" id="PTHR24092">
    <property type="entry name" value="PROBABLE PHOSPHOLIPID-TRANSPORTING ATPASE"/>
    <property type="match status" value="1"/>
</dbReference>
<dbReference type="Pfam" id="PF16212">
    <property type="entry name" value="PhoLip_ATPase_C"/>
    <property type="match status" value="1"/>
</dbReference>
<keyword evidence="2" id="KW-0812">Transmembrane</keyword>
<keyword evidence="5" id="KW-1133">Transmembrane helix</keyword>